<dbReference type="RefSeq" id="WP_200270475.1">
    <property type="nucleotide sequence ID" value="NZ_JAENHN010000041.1"/>
</dbReference>
<comment type="function">
    <text evidence="1">Multidrug efflux pump.</text>
</comment>
<dbReference type="Pfam" id="PF01554">
    <property type="entry name" value="MatE"/>
    <property type="match status" value="2"/>
</dbReference>
<reference evidence="15" key="1">
    <citation type="submission" date="2021-01" db="EMBL/GenBank/DDBJ databases">
        <title>Genome public.</title>
        <authorList>
            <person name="Liu C."/>
            <person name="Sun Q."/>
        </authorList>
    </citation>
    <scope>NUCLEOTIDE SEQUENCE [LARGE SCALE GENOMIC DNA]</scope>
    <source>
        <strain evidence="15">YIM B02505</strain>
    </source>
</reference>
<feature type="transmembrane region" description="Helical" evidence="13">
    <location>
        <begin position="97"/>
        <end position="115"/>
    </location>
</feature>
<evidence type="ECO:0000256" key="3">
    <source>
        <dbReference type="ARBA" id="ARBA00010199"/>
    </source>
</evidence>
<keyword evidence="11 13" id="KW-0472">Membrane</keyword>
<feature type="transmembrane region" description="Helical" evidence="13">
    <location>
        <begin position="245"/>
        <end position="267"/>
    </location>
</feature>
<feature type="transmembrane region" description="Helical" evidence="13">
    <location>
        <begin position="48"/>
        <end position="68"/>
    </location>
</feature>
<feature type="transmembrane region" description="Helical" evidence="13">
    <location>
        <begin position="360"/>
        <end position="382"/>
    </location>
</feature>
<feature type="transmembrane region" description="Helical" evidence="13">
    <location>
        <begin position="287"/>
        <end position="307"/>
    </location>
</feature>
<evidence type="ECO:0000313" key="14">
    <source>
        <dbReference type="EMBL" id="MBK1811849.1"/>
    </source>
</evidence>
<keyword evidence="5" id="KW-0813">Transport</keyword>
<organism evidence="14 15">
    <name type="scientific">Clostridium yunnanense</name>
    <dbReference type="NCBI Taxonomy" id="2800325"/>
    <lineage>
        <taxon>Bacteria</taxon>
        <taxon>Bacillati</taxon>
        <taxon>Bacillota</taxon>
        <taxon>Clostridia</taxon>
        <taxon>Eubacteriales</taxon>
        <taxon>Clostridiaceae</taxon>
        <taxon>Clostridium</taxon>
    </lineage>
</organism>
<comment type="similarity">
    <text evidence="3">Belongs to the multi antimicrobial extrusion (MATE) (TC 2.A.66.1) family.</text>
</comment>
<feature type="transmembrane region" description="Helical" evidence="13">
    <location>
        <begin position="135"/>
        <end position="153"/>
    </location>
</feature>
<evidence type="ECO:0000256" key="9">
    <source>
        <dbReference type="ARBA" id="ARBA00022989"/>
    </source>
</evidence>
<dbReference type="Proteomes" id="UP000596739">
    <property type="component" value="Unassembled WGS sequence"/>
</dbReference>
<dbReference type="EMBL" id="JAENHN010000041">
    <property type="protein sequence ID" value="MBK1811849.1"/>
    <property type="molecule type" value="Genomic_DNA"/>
</dbReference>
<evidence type="ECO:0000256" key="2">
    <source>
        <dbReference type="ARBA" id="ARBA00004651"/>
    </source>
</evidence>
<feature type="transmembrane region" description="Helical" evidence="13">
    <location>
        <begin position="165"/>
        <end position="188"/>
    </location>
</feature>
<evidence type="ECO:0000256" key="13">
    <source>
        <dbReference type="SAM" id="Phobius"/>
    </source>
</evidence>
<feature type="transmembrane region" description="Helical" evidence="13">
    <location>
        <begin position="421"/>
        <end position="445"/>
    </location>
</feature>
<evidence type="ECO:0000256" key="1">
    <source>
        <dbReference type="ARBA" id="ARBA00003408"/>
    </source>
</evidence>
<evidence type="ECO:0000313" key="15">
    <source>
        <dbReference type="Proteomes" id="UP000596739"/>
    </source>
</evidence>
<dbReference type="CDD" id="cd13140">
    <property type="entry name" value="MATE_like_1"/>
    <property type="match status" value="1"/>
</dbReference>
<dbReference type="PANTHER" id="PTHR43298">
    <property type="entry name" value="MULTIDRUG RESISTANCE PROTEIN NORM-RELATED"/>
    <property type="match status" value="1"/>
</dbReference>
<accession>A0ABS1ER62</accession>
<evidence type="ECO:0000256" key="8">
    <source>
        <dbReference type="ARBA" id="ARBA00022692"/>
    </source>
</evidence>
<comment type="subcellular location">
    <subcellularLocation>
        <location evidence="2">Cell membrane</location>
        <topology evidence="2">Multi-pass membrane protein</topology>
    </subcellularLocation>
</comment>
<name>A0ABS1ER62_9CLOT</name>
<keyword evidence="10" id="KW-0406">Ion transport</keyword>
<dbReference type="PIRSF" id="PIRSF006603">
    <property type="entry name" value="DinF"/>
    <property type="match status" value="1"/>
</dbReference>
<gene>
    <name evidence="14" type="ORF">JHL18_14605</name>
</gene>
<feature type="transmembrane region" description="Helical" evidence="13">
    <location>
        <begin position="319"/>
        <end position="340"/>
    </location>
</feature>
<evidence type="ECO:0000256" key="4">
    <source>
        <dbReference type="ARBA" id="ARBA00020268"/>
    </source>
</evidence>
<evidence type="ECO:0000256" key="5">
    <source>
        <dbReference type="ARBA" id="ARBA00022448"/>
    </source>
</evidence>
<feature type="transmembrane region" description="Helical" evidence="13">
    <location>
        <begin position="194"/>
        <end position="218"/>
    </location>
</feature>
<keyword evidence="6" id="KW-0050">Antiport</keyword>
<dbReference type="InterPro" id="IPR048279">
    <property type="entry name" value="MdtK-like"/>
</dbReference>
<dbReference type="InterPro" id="IPR002528">
    <property type="entry name" value="MATE_fam"/>
</dbReference>
<feature type="transmembrane region" description="Helical" evidence="13">
    <location>
        <begin position="12"/>
        <end position="33"/>
    </location>
</feature>
<evidence type="ECO:0000256" key="7">
    <source>
        <dbReference type="ARBA" id="ARBA00022475"/>
    </source>
</evidence>
<keyword evidence="7" id="KW-1003">Cell membrane</keyword>
<comment type="caution">
    <text evidence="14">The sequence shown here is derived from an EMBL/GenBank/DDBJ whole genome shotgun (WGS) entry which is preliminary data.</text>
</comment>
<evidence type="ECO:0000256" key="12">
    <source>
        <dbReference type="ARBA" id="ARBA00031636"/>
    </source>
</evidence>
<sequence length="459" mass="49573">MKKRIILTEGNIVKTLIQLSLPIMGTSFIQMAYNMTDMLWLGNYGSKAVAAVGTAGFFSWFGNSLVLISKTGAEVGVAQALGKNENSEAKKIINNSIKLNLIIAVLYGLALILLRKPLIEFFKLGDSDVIHMADIFLIISALGMVFTFMNPILTGIFNASGESKIPFLINTVGLVYNMVLDPILIFGLGPVPEMGVTGAAISTVTAQMVVTFLFLYALKNRKDAFLRIKLFDKLDIKSVKKILRLGLPVALQNGLFSIFAMFIARIIAVYGSTAIAVQKVGAQIEAISWMTAGGLSTALSAFVGQNFGAKKWDRIFKGYFATILLASAIGFFATILLVFGGKAIFGVFIPEAEAISLGKMYLRILGYSQLFMCIEITTSGAFNGLGRTLYPSITGIVLTGARIPLAIILSSPNILGLNGVWWSISISSILKGIILSGIFAVVVLIPKRKELKVLEKLIN</sequence>
<feature type="transmembrane region" description="Helical" evidence="13">
    <location>
        <begin position="389"/>
        <end position="409"/>
    </location>
</feature>
<dbReference type="InterPro" id="IPR050222">
    <property type="entry name" value="MATE_MdtK"/>
</dbReference>
<dbReference type="PANTHER" id="PTHR43298:SF2">
    <property type="entry name" value="FMN_FAD EXPORTER YEEO-RELATED"/>
    <property type="match status" value="1"/>
</dbReference>
<dbReference type="NCBIfam" id="TIGR00797">
    <property type="entry name" value="matE"/>
    <property type="match status" value="1"/>
</dbReference>
<keyword evidence="9 13" id="KW-1133">Transmembrane helix</keyword>
<proteinExistence type="inferred from homology"/>
<keyword evidence="15" id="KW-1185">Reference proteome</keyword>
<evidence type="ECO:0000256" key="11">
    <source>
        <dbReference type="ARBA" id="ARBA00023136"/>
    </source>
</evidence>
<protein>
    <recommendedName>
        <fullName evidence="4">Probable multidrug resistance protein NorM</fullName>
    </recommendedName>
    <alternativeName>
        <fullName evidence="12">Multidrug-efflux transporter</fullName>
    </alternativeName>
</protein>
<keyword evidence="8 13" id="KW-0812">Transmembrane</keyword>
<evidence type="ECO:0000256" key="10">
    <source>
        <dbReference type="ARBA" id="ARBA00023065"/>
    </source>
</evidence>
<evidence type="ECO:0000256" key="6">
    <source>
        <dbReference type="ARBA" id="ARBA00022449"/>
    </source>
</evidence>